<evidence type="ECO:0008006" key="3">
    <source>
        <dbReference type="Google" id="ProtNLM"/>
    </source>
</evidence>
<protein>
    <recommendedName>
        <fullName evidence="3">Endonuclease/exonuclease/phosphatase domain-containing protein</fullName>
    </recommendedName>
</protein>
<comment type="caution">
    <text evidence="1">The sequence shown here is derived from an EMBL/GenBank/DDBJ whole genome shotgun (WGS) entry which is preliminary data.</text>
</comment>
<accession>A0A8J2P636</accession>
<name>A0A8J2P636_9HEXA</name>
<keyword evidence="2" id="KW-1185">Reference proteome</keyword>
<reference evidence="1" key="1">
    <citation type="submission" date="2021-06" db="EMBL/GenBank/DDBJ databases">
        <authorList>
            <person name="Hodson N. C."/>
            <person name="Mongue J. A."/>
            <person name="Jaron S. K."/>
        </authorList>
    </citation>
    <scope>NUCLEOTIDE SEQUENCE</scope>
</reference>
<organism evidence="1 2">
    <name type="scientific">Allacma fusca</name>
    <dbReference type="NCBI Taxonomy" id="39272"/>
    <lineage>
        <taxon>Eukaryota</taxon>
        <taxon>Metazoa</taxon>
        <taxon>Ecdysozoa</taxon>
        <taxon>Arthropoda</taxon>
        <taxon>Hexapoda</taxon>
        <taxon>Collembola</taxon>
        <taxon>Symphypleona</taxon>
        <taxon>Sminthuridae</taxon>
        <taxon>Allacma</taxon>
    </lineage>
</organism>
<dbReference type="Proteomes" id="UP000708208">
    <property type="component" value="Unassembled WGS sequence"/>
</dbReference>
<gene>
    <name evidence="1" type="ORF">AFUS01_LOCUS14811</name>
</gene>
<proteinExistence type="predicted"/>
<dbReference type="OrthoDB" id="8052050at2759"/>
<evidence type="ECO:0000313" key="1">
    <source>
        <dbReference type="EMBL" id="CAG7725871.1"/>
    </source>
</evidence>
<sequence length="386" mass="43192">ELQAENQSLHRALRQKNIIISGLSGQKGEKVETTIDSLKQKLQNQGIDLSTENNNCVYRMAKLIPNASPLDQRPLMVKLTTELKAKELLRKHKDLSKEGLRIREDLTRTESSNQYALRQLFKDARSKGSHPKWIGKRIKIGESVFSAVNGTIINTHVLKLKEVIEETTVLYPGEPVFIVGDSNTRTGQLNYFPDLNCTNVCKTRYSIDKTINNRGSLMFQHLSDLDFILLNARCRGDMPAQFTFLGHNGSSVIDLFWTNSAGLFHVLDMSALNITISPHLPICLNLLGITTDPRVAPGLKQTAFKWNGVSDIHFNTLINNLGNIVVTDDIEKQSVAIVEAVKIAARKGGMEKSVSKGGNNLRDKPWFDNVDYLARMWFLSSSSSVE</sequence>
<dbReference type="AlphaFoldDB" id="A0A8J2P636"/>
<evidence type="ECO:0000313" key="2">
    <source>
        <dbReference type="Proteomes" id="UP000708208"/>
    </source>
</evidence>
<feature type="non-terminal residue" evidence="1">
    <location>
        <position position="1"/>
    </location>
</feature>
<dbReference type="EMBL" id="CAJVCH010127842">
    <property type="protein sequence ID" value="CAG7725871.1"/>
    <property type="molecule type" value="Genomic_DNA"/>
</dbReference>